<proteinExistence type="predicted"/>
<name>B2UPI6_AKKM8</name>
<dbReference type="KEGG" id="amu:Amuc_0626"/>
<evidence type="ECO:0000313" key="2">
    <source>
        <dbReference type="EMBL" id="ACD04463.1"/>
    </source>
</evidence>
<dbReference type="HOGENOM" id="CLU_2353642_0_0_0"/>
<evidence type="ECO:0000313" key="3">
    <source>
        <dbReference type="Proteomes" id="UP000001031"/>
    </source>
</evidence>
<dbReference type="PaxDb" id="349741-Amuc_0626"/>
<sequence length="96" mass="11076">MCAKTREKGTLKRNARQERDTAAGQPGRLRPKIQTSKKRAHPNTDPRKSARRNRGKYPETRNRLKNPCRTAKAIPHINRPASLLTNYLPIYSSREK</sequence>
<dbReference type="BioCyc" id="AMUC349741:G1GBX-681-MONOMER"/>
<protein>
    <submittedName>
        <fullName evidence="2">Uncharacterized protein</fullName>
    </submittedName>
</protein>
<dbReference type="EMBL" id="CP001071">
    <property type="protein sequence ID" value="ACD04463.1"/>
    <property type="molecule type" value="Genomic_DNA"/>
</dbReference>
<evidence type="ECO:0000256" key="1">
    <source>
        <dbReference type="SAM" id="MobiDB-lite"/>
    </source>
</evidence>
<feature type="region of interest" description="Disordered" evidence="1">
    <location>
        <begin position="1"/>
        <end position="73"/>
    </location>
</feature>
<keyword evidence="3" id="KW-1185">Reference proteome</keyword>
<feature type="compositionally biased region" description="Basic and acidic residues" evidence="1">
    <location>
        <begin position="1"/>
        <end position="21"/>
    </location>
</feature>
<dbReference type="Proteomes" id="UP000001031">
    <property type="component" value="Chromosome"/>
</dbReference>
<dbReference type="STRING" id="349741.Amuc_0626"/>
<gene>
    <name evidence="2" type="ordered locus">Amuc_0626</name>
</gene>
<accession>B2UPI6</accession>
<reference evidence="3" key="1">
    <citation type="journal article" date="2011" name="PLoS ONE">
        <title>The genome of Akkermansia muciniphila, a dedicated intestinal mucin degrader, and its use in exploring intestinal metagenomes.</title>
        <authorList>
            <person name="van Passel M.W."/>
            <person name="Kant R."/>
            <person name="Zoetendal E.G."/>
            <person name="Plugge C.M."/>
            <person name="Derrien M."/>
            <person name="Malfatti S.A."/>
            <person name="Chain P.S."/>
            <person name="Woyke T."/>
            <person name="Palva A."/>
            <person name="de Vos W.M."/>
            <person name="Smidt H."/>
        </authorList>
    </citation>
    <scope>NUCLEOTIDE SEQUENCE [LARGE SCALE GENOMIC DNA]</scope>
    <source>
        <strain evidence="3">ATCC BAA-835 / DSM 22959 / JCM 33894 / BCRC 81048 / CCUG 64013 / CIP 107961 / Muc</strain>
    </source>
</reference>
<feature type="compositionally biased region" description="Basic residues" evidence="1">
    <location>
        <begin position="29"/>
        <end position="41"/>
    </location>
</feature>
<organism evidence="2 3">
    <name type="scientific">Akkermansia muciniphila (strain ATCC BAA-835 / DSM 22959 / JCM 33894 / BCRC 81048 / CCUG 64013 / CIP 107961 / Muc)</name>
    <dbReference type="NCBI Taxonomy" id="349741"/>
    <lineage>
        <taxon>Bacteria</taxon>
        <taxon>Pseudomonadati</taxon>
        <taxon>Verrucomicrobiota</taxon>
        <taxon>Verrucomicrobiia</taxon>
        <taxon>Verrucomicrobiales</taxon>
        <taxon>Akkermansiaceae</taxon>
        <taxon>Akkermansia</taxon>
    </lineage>
</organism>
<dbReference type="AlphaFoldDB" id="B2UPI6"/>